<protein>
    <submittedName>
        <fullName evidence="1">Uncharacterized protein</fullName>
    </submittedName>
</protein>
<keyword evidence="2" id="KW-1185">Reference proteome</keyword>
<sequence>MAESVFLQHGVEIGYTSGGQKSKQAIPNLKETITSDKMVALGQLFVQMIPKDVVKVDEVVTVKRTRHQSS</sequence>
<name>A0A940PDA9_9ENTE</name>
<organism evidence="1 2">
    <name type="scientific">Vagococcus allomyrinae</name>
    <dbReference type="NCBI Taxonomy" id="2794353"/>
    <lineage>
        <taxon>Bacteria</taxon>
        <taxon>Bacillati</taxon>
        <taxon>Bacillota</taxon>
        <taxon>Bacilli</taxon>
        <taxon>Lactobacillales</taxon>
        <taxon>Enterococcaceae</taxon>
        <taxon>Vagococcus</taxon>
    </lineage>
</organism>
<evidence type="ECO:0000313" key="2">
    <source>
        <dbReference type="Proteomes" id="UP000674938"/>
    </source>
</evidence>
<gene>
    <name evidence="1" type="ORF">I6N95_17595</name>
</gene>
<dbReference type="EMBL" id="JAEEGA010000012">
    <property type="protein sequence ID" value="MBP1042834.1"/>
    <property type="molecule type" value="Genomic_DNA"/>
</dbReference>
<accession>A0A940PDA9</accession>
<comment type="caution">
    <text evidence="1">The sequence shown here is derived from an EMBL/GenBank/DDBJ whole genome shotgun (WGS) entry which is preliminary data.</text>
</comment>
<evidence type="ECO:0000313" key="1">
    <source>
        <dbReference type="EMBL" id="MBP1042834.1"/>
    </source>
</evidence>
<proteinExistence type="predicted"/>
<dbReference type="AlphaFoldDB" id="A0A940PDA9"/>
<reference evidence="1" key="1">
    <citation type="submission" date="2020-12" db="EMBL/GenBank/DDBJ databases">
        <title>Vagococcus allomyrinae sp. nov. and Enterococcus lavae sp. nov., isolated from the larvae of Allomyrina dichotoma.</title>
        <authorList>
            <person name="Lee S.D."/>
        </authorList>
    </citation>
    <scope>NUCLEOTIDE SEQUENCE</scope>
    <source>
        <strain evidence="1">BWB3-3</strain>
    </source>
</reference>
<dbReference type="RefSeq" id="WP_209530428.1">
    <property type="nucleotide sequence ID" value="NZ_JAEEGA010000012.1"/>
</dbReference>
<dbReference type="Proteomes" id="UP000674938">
    <property type="component" value="Unassembled WGS sequence"/>
</dbReference>